<evidence type="ECO:0000256" key="3">
    <source>
        <dbReference type="ARBA" id="ARBA00022692"/>
    </source>
</evidence>
<dbReference type="GO" id="GO:0004222">
    <property type="term" value="F:metalloendopeptidase activity"/>
    <property type="evidence" value="ECO:0007669"/>
    <property type="project" value="InterPro"/>
</dbReference>
<evidence type="ECO:0000259" key="15">
    <source>
        <dbReference type="PROSITE" id="PS50214"/>
    </source>
</evidence>
<evidence type="ECO:0000256" key="7">
    <source>
        <dbReference type="ARBA" id="ARBA00023157"/>
    </source>
</evidence>
<dbReference type="InterPro" id="IPR024079">
    <property type="entry name" value="MetalloPept_cat_dom_sf"/>
</dbReference>
<keyword evidence="7 11" id="KW-1015">Disulfide bond</keyword>
<accession>A0A8C4QPK9</accession>
<dbReference type="PANTHER" id="PTHR11905:SF240">
    <property type="entry name" value="DISINTEGRIN AND METALLOPROTEINASE DOMAIN-CONTAINING PROTEIN 11-LIKE ISOFORM X1"/>
    <property type="match status" value="1"/>
</dbReference>
<feature type="chain" id="PRO_5044680534" evidence="13">
    <location>
        <begin position="29"/>
        <end position="754"/>
    </location>
</feature>
<dbReference type="Ensembl" id="ENSEBUT00000018456.1">
    <property type="protein sequence ID" value="ENSEBUP00000017880.1"/>
    <property type="gene ID" value="ENSEBUG00000011172.1"/>
</dbReference>
<dbReference type="InterPro" id="IPR001762">
    <property type="entry name" value="Disintegrin_dom"/>
</dbReference>
<dbReference type="GO" id="GO:0006508">
    <property type="term" value="P:proteolysis"/>
    <property type="evidence" value="ECO:0007669"/>
    <property type="project" value="InterPro"/>
</dbReference>
<evidence type="ECO:0000256" key="11">
    <source>
        <dbReference type="PROSITE-ProRule" id="PRU00076"/>
    </source>
</evidence>
<evidence type="ECO:0000259" key="14">
    <source>
        <dbReference type="PROSITE" id="PS50026"/>
    </source>
</evidence>
<feature type="domain" description="Disintegrin" evidence="15">
    <location>
        <begin position="430"/>
        <end position="518"/>
    </location>
</feature>
<dbReference type="Pfam" id="PF01562">
    <property type="entry name" value="Pep_M12B_propep"/>
    <property type="match status" value="1"/>
</dbReference>
<feature type="disulfide bond" evidence="10">
    <location>
        <begin position="490"/>
        <end position="510"/>
    </location>
</feature>
<evidence type="ECO:0000256" key="1">
    <source>
        <dbReference type="ARBA" id="ARBA00022536"/>
    </source>
</evidence>
<dbReference type="Gene3D" id="2.10.25.10">
    <property type="entry name" value="Laminin"/>
    <property type="match status" value="1"/>
</dbReference>
<dbReference type="PROSITE" id="PS50214">
    <property type="entry name" value="DISINTEGRIN_2"/>
    <property type="match status" value="1"/>
</dbReference>
<evidence type="ECO:0000256" key="5">
    <source>
        <dbReference type="ARBA" id="ARBA00022989"/>
    </source>
</evidence>
<dbReference type="SMART" id="SM00050">
    <property type="entry name" value="DISIN"/>
    <property type="match status" value="1"/>
</dbReference>
<dbReference type="Pfam" id="PF07974">
    <property type="entry name" value="EGF_2"/>
    <property type="match status" value="1"/>
</dbReference>
<feature type="domain" description="EGF-like" evidence="14">
    <location>
        <begin position="661"/>
        <end position="697"/>
    </location>
</feature>
<feature type="signal peptide" evidence="13">
    <location>
        <begin position="1"/>
        <end position="28"/>
    </location>
</feature>
<dbReference type="Gene3D" id="3.40.390.10">
    <property type="entry name" value="Collagenase (Catalytic Domain)"/>
    <property type="match status" value="1"/>
</dbReference>
<dbReference type="FunFam" id="4.10.70.10:FF:000001">
    <property type="entry name" value="Disintegrin and metalloproteinase domain-containing protein 22"/>
    <property type="match status" value="1"/>
</dbReference>
<evidence type="ECO:0000256" key="13">
    <source>
        <dbReference type="SAM" id="SignalP"/>
    </source>
</evidence>
<keyword evidence="1 11" id="KW-0245">EGF-like domain</keyword>
<dbReference type="Gene3D" id="4.10.70.10">
    <property type="entry name" value="Disintegrin domain"/>
    <property type="match status" value="1"/>
</dbReference>
<dbReference type="FunFam" id="3.40.390.10:FF:000014">
    <property type="entry name" value="disintegrin and metalloproteinase domain-containing protein 11"/>
    <property type="match status" value="1"/>
</dbReference>
<proteinExistence type="predicted"/>
<dbReference type="PROSITE" id="PS00427">
    <property type="entry name" value="DISINTEGRIN_1"/>
    <property type="match status" value="1"/>
</dbReference>
<evidence type="ECO:0000259" key="16">
    <source>
        <dbReference type="PROSITE" id="PS50215"/>
    </source>
</evidence>
<dbReference type="SUPFAM" id="SSF55486">
    <property type="entry name" value="Metalloproteases ('zincins'), catalytic domain"/>
    <property type="match status" value="1"/>
</dbReference>
<reference evidence="17" key="1">
    <citation type="submission" date="2025-05" db="UniProtKB">
        <authorList>
            <consortium name="Ensembl"/>
        </authorList>
    </citation>
    <scope>IDENTIFICATION</scope>
</reference>
<dbReference type="Ensembl" id="ENSEBUT00000018564.1">
    <property type="protein sequence ID" value="ENSEBUP00000017988.1"/>
    <property type="gene ID" value="ENSEBUG00000011172.1"/>
</dbReference>
<dbReference type="InterPro" id="IPR036436">
    <property type="entry name" value="Disintegrin_dom_sf"/>
</dbReference>
<organism evidence="17 18">
    <name type="scientific">Eptatretus burgeri</name>
    <name type="common">Inshore hagfish</name>
    <dbReference type="NCBI Taxonomy" id="7764"/>
    <lineage>
        <taxon>Eukaryota</taxon>
        <taxon>Metazoa</taxon>
        <taxon>Chordata</taxon>
        <taxon>Craniata</taxon>
        <taxon>Vertebrata</taxon>
        <taxon>Cyclostomata</taxon>
        <taxon>Myxini</taxon>
        <taxon>Myxiniformes</taxon>
        <taxon>Myxinidae</taxon>
        <taxon>Eptatretinae</taxon>
        <taxon>Eptatretus</taxon>
    </lineage>
</organism>
<dbReference type="PANTHER" id="PTHR11905">
    <property type="entry name" value="ADAM A DISINTEGRIN AND METALLOPROTEASE DOMAIN"/>
    <property type="match status" value="1"/>
</dbReference>
<dbReference type="Pfam" id="PF08516">
    <property type="entry name" value="ADAM_CR"/>
    <property type="match status" value="1"/>
</dbReference>
<dbReference type="InterPro" id="IPR013111">
    <property type="entry name" value="EGF_extracell"/>
</dbReference>
<name>A0A8C4QPK9_EPTBU</name>
<dbReference type="GeneTree" id="ENSGT00940000159790"/>
<dbReference type="InterPro" id="IPR001590">
    <property type="entry name" value="Peptidase_M12B"/>
</dbReference>
<evidence type="ECO:0000256" key="12">
    <source>
        <dbReference type="SAM" id="Phobius"/>
    </source>
</evidence>
<evidence type="ECO:0000256" key="2">
    <source>
        <dbReference type="ARBA" id="ARBA00022685"/>
    </source>
</evidence>
<keyword evidence="18" id="KW-1185">Reference proteome</keyword>
<protein>
    <submittedName>
        <fullName evidence="17">ADAM metallopeptidase domain 11</fullName>
    </submittedName>
</protein>
<feature type="disulfide bond" evidence="11">
    <location>
        <begin position="687"/>
        <end position="696"/>
    </location>
</feature>
<feature type="transmembrane region" description="Helical" evidence="12">
    <location>
        <begin position="723"/>
        <end position="746"/>
    </location>
</feature>
<dbReference type="GO" id="GO:0005886">
    <property type="term" value="C:plasma membrane"/>
    <property type="evidence" value="ECO:0007669"/>
    <property type="project" value="UniProtKB-ARBA"/>
</dbReference>
<evidence type="ECO:0000256" key="9">
    <source>
        <dbReference type="ARBA" id="ARBA00046288"/>
    </source>
</evidence>
<evidence type="ECO:0000313" key="17">
    <source>
        <dbReference type="Ensembl" id="ENSEBUP00000017988.1"/>
    </source>
</evidence>
<evidence type="ECO:0000256" key="6">
    <source>
        <dbReference type="ARBA" id="ARBA00023136"/>
    </source>
</evidence>
<keyword evidence="8" id="KW-0325">Glycoprotein</keyword>
<evidence type="ECO:0000256" key="8">
    <source>
        <dbReference type="ARBA" id="ARBA00023180"/>
    </source>
</evidence>
<dbReference type="InterPro" id="IPR000742">
    <property type="entry name" value="EGF"/>
</dbReference>
<dbReference type="Pfam" id="PF00200">
    <property type="entry name" value="Disintegrin"/>
    <property type="match status" value="1"/>
</dbReference>
<keyword evidence="3 12" id="KW-0812">Transmembrane</keyword>
<dbReference type="InterPro" id="IPR034027">
    <property type="entry name" value="Reprolysin_adamalysin"/>
</dbReference>
<keyword evidence="5 12" id="KW-1133">Transmembrane helix</keyword>
<evidence type="ECO:0000256" key="4">
    <source>
        <dbReference type="ARBA" id="ARBA00022729"/>
    </source>
</evidence>
<dbReference type="Ensembl" id="ENSEBUT00000018500.1">
    <property type="protein sequence ID" value="ENSEBUP00000017924.1"/>
    <property type="gene ID" value="ENSEBUG00000011172.1"/>
</dbReference>
<dbReference type="PROSITE" id="PS50026">
    <property type="entry name" value="EGF_3"/>
    <property type="match status" value="1"/>
</dbReference>
<keyword evidence="2" id="KW-0165">Cleavage on pair of basic residues</keyword>
<dbReference type="SMART" id="SM00608">
    <property type="entry name" value="ACR"/>
    <property type="match status" value="1"/>
</dbReference>
<dbReference type="PROSITE" id="PS00022">
    <property type="entry name" value="EGF_1"/>
    <property type="match status" value="1"/>
</dbReference>
<keyword evidence="4 13" id="KW-0732">Signal</keyword>
<sequence>MGALDSWHIMFLVRLSLFNTLVWNSCSAGVVRTPENRSLTRPHRLLRRVMETHESPVRELDTTPRTPHHHQPWEVHMTRVSFLVEAFDQHFILDLDLNHALLSGNYTEWHFDEEGNTVHTQDWELCHYHGKLRGHKDSMVAISTCQGLRGMFSDANYTYMIEPLSSSDGQEALHAVYRSTRQEHQPEDFDEPLLKEIISGESAHHWLSTSRRAQRVRRDVFKETKYIELKLINDYNMYLKHRQSVKLTNNDAKSIVNLVDAIFKKHLKTRVVLVAMETWTMEDKVSVKKDPLQTLHLFMKYHRQLVIDHSDTVHLLSGVTFQSRHSGLAYFGGICSRNHGGGVVEYGNIGTMAITLAQGIAQNLGMLRNNHNILDDKCKCPDSWHGCIMEDIGQHLPSTFSRCSLDEFKRFLQQGHGSCLFNKPTELFERPVCGNGFVELGEECDCGTLAECKRRWGRCCTKCTFPHGAMCSEGLCCTSSCDFAAKGQRCRAEVNICDIPETCTGDSGQCPPNIHKQDGYHCSNEGKCYRGVCKTRERQCKALWGSKGASADRHCYDELNIEGTEKGNCGKSEGSWVKCHKQNVLCGYLLCTITSRQPQIGELQGELTHVSIQHHGHLLECSGGRVMLDDGSDLGYVEDGTPCGPDAVCQDHRCLSLQTLNFTSCPTVNEDICSGRGLCSQEGKCVCRRNWVGNDCNIYNPITMPSPVKTTKAPVKGPSAANIIIGAIAGAILVGAIVLGGTGWGFNPDSQHVV</sequence>
<comment type="subcellular location">
    <subcellularLocation>
        <location evidence="9">Endomembrane system</location>
        <topology evidence="9">Single-pass type I membrane protein</topology>
    </subcellularLocation>
</comment>
<dbReference type="PROSITE" id="PS50215">
    <property type="entry name" value="ADAM_MEPRO"/>
    <property type="match status" value="1"/>
</dbReference>
<dbReference type="GO" id="GO:0012505">
    <property type="term" value="C:endomembrane system"/>
    <property type="evidence" value="ECO:0007669"/>
    <property type="project" value="UniProtKB-SubCell"/>
</dbReference>
<dbReference type="Pfam" id="PF01421">
    <property type="entry name" value="Reprolysin"/>
    <property type="match status" value="1"/>
</dbReference>
<dbReference type="OMA" id="GAETHRY"/>
<dbReference type="AlphaFoldDB" id="A0A8C4QPK9"/>
<dbReference type="Proteomes" id="UP000694388">
    <property type="component" value="Unplaced"/>
</dbReference>
<dbReference type="InterPro" id="IPR006586">
    <property type="entry name" value="ADAM_Cys-rich"/>
</dbReference>
<dbReference type="SUPFAM" id="SSF57552">
    <property type="entry name" value="Blood coagulation inhibitor (disintegrin)"/>
    <property type="match status" value="1"/>
</dbReference>
<keyword evidence="6 12" id="KW-0472">Membrane</keyword>
<dbReference type="CDD" id="cd04269">
    <property type="entry name" value="ZnMc_adamalysin_II_like"/>
    <property type="match status" value="1"/>
</dbReference>
<dbReference type="InterPro" id="IPR002870">
    <property type="entry name" value="Peptidase_M12B_N"/>
</dbReference>
<comment type="caution">
    <text evidence="11">Lacks conserved residue(s) required for the propagation of feature annotation.</text>
</comment>
<evidence type="ECO:0000313" key="18">
    <source>
        <dbReference type="Proteomes" id="UP000694388"/>
    </source>
</evidence>
<dbReference type="InterPro" id="IPR018358">
    <property type="entry name" value="Disintegrin_CS"/>
</dbReference>
<evidence type="ECO:0000256" key="10">
    <source>
        <dbReference type="PROSITE-ProRule" id="PRU00068"/>
    </source>
</evidence>
<feature type="domain" description="Peptidase M12B" evidence="16">
    <location>
        <begin position="225"/>
        <end position="424"/>
    </location>
</feature>